<feature type="compositionally biased region" description="Basic and acidic residues" evidence="4">
    <location>
        <begin position="975"/>
        <end position="984"/>
    </location>
</feature>
<dbReference type="InterPro" id="IPR036388">
    <property type="entry name" value="WH-like_DNA-bd_sf"/>
</dbReference>
<evidence type="ECO:0000256" key="3">
    <source>
        <dbReference type="PROSITE-ProRule" id="PRU00332"/>
    </source>
</evidence>
<dbReference type="InterPro" id="IPR006607">
    <property type="entry name" value="DM15"/>
</dbReference>
<feature type="compositionally biased region" description="Low complexity" evidence="4">
    <location>
        <begin position="797"/>
        <end position="811"/>
    </location>
</feature>
<dbReference type="SMART" id="SM00684">
    <property type="entry name" value="DM15"/>
    <property type="match status" value="3"/>
</dbReference>
<feature type="compositionally biased region" description="Basic and acidic residues" evidence="4">
    <location>
        <begin position="28"/>
        <end position="46"/>
    </location>
</feature>
<feature type="compositionally biased region" description="Polar residues" evidence="4">
    <location>
        <begin position="447"/>
        <end position="457"/>
    </location>
</feature>
<dbReference type="EMBL" id="WUAV01000003">
    <property type="protein sequence ID" value="KAF1761652.1"/>
    <property type="molecule type" value="Genomic_DNA"/>
</dbReference>
<feature type="compositionally biased region" description="Basic and acidic residues" evidence="4">
    <location>
        <begin position="97"/>
        <end position="117"/>
    </location>
</feature>
<accession>A0A6A5H5C4</accession>
<dbReference type="SUPFAM" id="SSF46785">
    <property type="entry name" value="Winged helix' DNA-binding domain"/>
    <property type="match status" value="1"/>
</dbReference>
<dbReference type="SMART" id="SM00715">
    <property type="entry name" value="LA"/>
    <property type="match status" value="1"/>
</dbReference>
<evidence type="ECO:0000256" key="4">
    <source>
        <dbReference type="SAM" id="MobiDB-lite"/>
    </source>
</evidence>
<evidence type="ECO:0000313" key="6">
    <source>
        <dbReference type="EMBL" id="KAF1761652.1"/>
    </source>
</evidence>
<dbReference type="PANTHER" id="PTHR22792">
    <property type="entry name" value="LUPUS LA PROTEIN-RELATED"/>
    <property type="match status" value="1"/>
</dbReference>
<feature type="compositionally biased region" description="Basic and acidic residues" evidence="4">
    <location>
        <begin position="765"/>
        <end position="775"/>
    </location>
</feature>
<comment type="caution">
    <text evidence="6">The sequence shown here is derived from an EMBL/GenBank/DDBJ whole genome shotgun (WGS) entry which is preliminary data.</text>
</comment>
<feature type="compositionally biased region" description="Basic and acidic residues" evidence="4">
    <location>
        <begin position="459"/>
        <end position="474"/>
    </location>
</feature>
<dbReference type="GO" id="GO:0000339">
    <property type="term" value="F:RNA cap binding"/>
    <property type="evidence" value="ECO:0007669"/>
    <property type="project" value="InterPro"/>
</dbReference>
<feature type="compositionally biased region" description="Basic and acidic residues" evidence="4">
    <location>
        <begin position="921"/>
        <end position="936"/>
    </location>
</feature>
<feature type="compositionally biased region" description="Basic residues" evidence="4">
    <location>
        <begin position="118"/>
        <end position="128"/>
    </location>
</feature>
<feature type="compositionally biased region" description="Polar residues" evidence="4">
    <location>
        <begin position="244"/>
        <end position="263"/>
    </location>
</feature>
<dbReference type="RefSeq" id="XP_003113024.2">
    <property type="nucleotide sequence ID" value="XM_003112976.2"/>
</dbReference>
<keyword evidence="1 3" id="KW-0694">RNA-binding</keyword>
<dbReference type="Pfam" id="PF21071">
    <property type="entry name" value="LARP1_HEAT"/>
    <property type="match status" value="1"/>
</dbReference>
<dbReference type="GeneID" id="9814662"/>
<feature type="compositionally biased region" description="Basic and acidic residues" evidence="4">
    <location>
        <begin position="331"/>
        <end position="348"/>
    </location>
</feature>
<evidence type="ECO:0000256" key="2">
    <source>
        <dbReference type="ARBA" id="ARBA00072183"/>
    </source>
</evidence>
<dbReference type="Gene3D" id="1.10.10.10">
    <property type="entry name" value="Winged helix-like DNA-binding domain superfamily/Winged helix DNA-binding domain"/>
    <property type="match status" value="1"/>
</dbReference>
<feature type="region of interest" description="Disordered" evidence="4">
    <location>
        <begin position="688"/>
        <end position="836"/>
    </location>
</feature>
<organism evidence="6 7">
    <name type="scientific">Caenorhabditis remanei</name>
    <name type="common">Caenorhabditis vulgaris</name>
    <dbReference type="NCBI Taxonomy" id="31234"/>
    <lineage>
        <taxon>Eukaryota</taxon>
        <taxon>Metazoa</taxon>
        <taxon>Ecdysozoa</taxon>
        <taxon>Nematoda</taxon>
        <taxon>Chromadorea</taxon>
        <taxon>Rhabditida</taxon>
        <taxon>Rhabditina</taxon>
        <taxon>Rhabditomorpha</taxon>
        <taxon>Rhabditoidea</taxon>
        <taxon>Rhabditidae</taxon>
        <taxon>Peloderinae</taxon>
        <taxon>Caenorhabditis</taxon>
    </lineage>
</organism>
<feature type="compositionally biased region" description="Low complexity" evidence="4">
    <location>
        <begin position="282"/>
        <end position="294"/>
    </location>
</feature>
<feature type="compositionally biased region" description="Low complexity" evidence="4">
    <location>
        <begin position="746"/>
        <end position="758"/>
    </location>
</feature>
<evidence type="ECO:0000259" key="5">
    <source>
        <dbReference type="PROSITE" id="PS50961"/>
    </source>
</evidence>
<dbReference type="FunFam" id="1.10.10.10:FF:000131">
    <property type="entry name" value="la-related protein 1B isoform X2"/>
    <property type="match status" value="1"/>
</dbReference>
<dbReference type="GO" id="GO:0048255">
    <property type="term" value="P:mRNA stabilization"/>
    <property type="evidence" value="ECO:0007669"/>
    <property type="project" value="InterPro"/>
</dbReference>
<dbReference type="AlphaFoldDB" id="A0A6A5H5C4"/>
<feature type="compositionally biased region" description="Basic and acidic residues" evidence="4">
    <location>
        <begin position="228"/>
        <end position="243"/>
    </location>
</feature>
<protein>
    <recommendedName>
        <fullName evidence="2">La-related protein 1</fullName>
    </recommendedName>
</protein>
<feature type="compositionally biased region" description="Low complexity" evidence="4">
    <location>
        <begin position="176"/>
        <end position="185"/>
    </location>
</feature>
<dbReference type="InterPro" id="IPR045180">
    <property type="entry name" value="La_dom_prot"/>
</dbReference>
<feature type="region of interest" description="Disordered" evidence="4">
    <location>
        <begin position="174"/>
        <end position="505"/>
    </location>
</feature>
<feature type="compositionally biased region" description="Polar residues" evidence="4">
    <location>
        <begin position="295"/>
        <end position="305"/>
    </location>
</feature>
<feature type="compositionally biased region" description="Polar residues" evidence="4">
    <location>
        <begin position="81"/>
        <end position="95"/>
    </location>
</feature>
<dbReference type="PANTHER" id="PTHR22792:SF132">
    <property type="entry name" value="LA-RELATED PROTEIN 1"/>
    <property type="match status" value="1"/>
</dbReference>
<feature type="region of interest" description="Disordered" evidence="4">
    <location>
        <begin position="1"/>
        <end position="153"/>
    </location>
</feature>
<feature type="region of interest" description="Disordered" evidence="4">
    <location>
        <begin position="908"/>
        <end position="1013"/>
    </location>
</feature>
<dbReference type="InterPro" id="IPR006630">
    <property type="entry name" value="La_HTH"/>
</dbReference>
<dbReference type="GO" id="GO:0045727">
    <property type="term" value="P:positive regulation of translation"/>
    <property type="evidence" value="ECO:0007669"/>
    <property type="project" value="TreeGrafter"/>
</dbReference>
<dbReference type="Pfam" id="PF05383">
    <property type="entry name" value="La"/>
    <property type="match status" value="1"/>
</dbReference>
<feature type="compositionally biased region" description="Polar residues" evidence="4">
    <location>
        <begin position="719"/>
        <end position="745"/>
    </location>
</feature>
<dbReference type="Proteomes" id="UP000483820">
    <property type="component" value="Chromosome III"/>
</dbReference>
<dbReference type="GO" id="GO:0010494">
    <property type="term" value="C:cytoplasmic stress granule"/>
    <property type="evidence" value="ECO:0007669"/>
    <property type="project" value="TreeGrafter"/>
</dbReference>
<feature type="compositionally biased region" description="Gly residues" evidence="4">
    <location>
        <begin position="12"/>
        <end position="27"/>
    </location>
</feature>
<dbReference type="GO" id="GO:0000932">
    <property type="term" value="C:P-body"/>
    <property type="evidence" value="ECO:0007669"/>
    <property type="project" value="EnsemblMetazoa"/>
</dbReference>
<name>A0A6A5H5C4_CAERE</name>
<feature type="compositionally biased region" description="Basic and acidic residues" evidence="4">
    <location>
        <begin position="424"/>
        <end position="433"/>
    </location>
</feature>
<dbReference type="PROSITE" id="PS50961">
    <property type="entry name" value="HTH_LA"/>
    <property type="match status" value="1"/>
</dbReference>
<dbReference type="GO" id="GO:0005829">
    <property type="term" value="C:cytosol"/>
    <property type="evidence" value="ECO:0007669"/>
    <property type="project" value="TreeGrafter"/>
</dbReference>
<dbReference type="GO" id="GO:0008266">
    <property type="term" value="F:poly(U) RNA binding"/>
    <property type="evidence" value="ECO:0007669"/>
    <property type="project" value="EnsemblMetazoa"/>
</dbReference>
<gene>
    <name evidence="6" type="ORF">GCK72_009908</name>
</gene>
<evidence type="ECO:0000256" key="1">
    <source>
        <dbReference type="ARBA" id="ARBA00022884"/>
    </source>
</evidence>
<dbReference type="KEGG" id="crq:GCK72_009908"/>
<feature type="domain" description="HTH La-type RNA-binding" evidence="5">
    <location>
        <begin position="617"/>
        <end position="709"/>
    </location>
</feature>
<evidence type="ECO:0000313" key="7">
    <source>
        <dbReference type="Proteomes" id="UP000483820"/>
    </source>
</evidence>
<dbReference type="GO" id="GO:0034046">
    <property type="term" value="F:poly(G) binding"/>
    <property type="evidence" value="ECO:0007669"/>
    <property type="project" value="EnsemblMetazoa"/>
</dbReference>
<dbReference type="InterPro" id="IPR036390">
    <property type="entry name" value="WH_DNA-bd_sf"/>
</dbReference>
<proteinExistence type="predicted"/>
<dbReference type="CTD" id="9814662"/>
<reference evidence="6 7" key="1">
    <citation type="submission" date="2019-12" db="EMBL/GenBank/DDBJ databases">
        <title>Chromosome-level assembly of the Caenorhabditis remanei genome.</title>
        <authorList>
            <person name="Teterina A.A."/>
            <person name="Willis J.H."/>
            <person name="Phillips P.C."/>
        </authorList>
    </citation>
    <scope>NUCLEOTIDE SEQUENCE [LARGE SCALE GENOMIC DNA]</scope>
    <source>
        <strain evidence="6 7">PX506</strain>
        <tissue evidence="6">Whole organism</tissue>
    </source>
</reference>
<feature type="compositionally biased region" description="Basic and acidic residues" evidence="4">
    <location>
        <begin position="129"/>
        <end position="150"/>
    </location>
</feature>
<sequence>MSPRRAFLAPLDGGGAAAIAGGGGGGGGKKDLLTSPASRKEDRMAEKQPMLSFAKVVSGLAEEALPQPPLPQKQPNSSSSTQNETGQPDKQTQSQNHRRDKENAGGRQSDRPRGEGKGKRRNNRKNDRKQRGEAKSEKTAEKSTPEEVKPVEVPVVLEPAPLPTTNAWFKNKEEAAAAAAAEAAAVSLHEDTKKETVSSSTVHQVAQKHSAPVPEKKKAAEPTPKQTSIKEKPKNRESKKEPWKTSNVPVSTFSSAETVTVSAPQEWPSLAKSELNGHVSPSNSDDNNEGGSNSQHKTGGKTTKNSWKKVEISVDYGSKGKGAPRSNGGEKGTRRTANDESVRRRSGEEESASGDEQQNWSRSKDNKSPVNEMSNERVVDSGANGIYYQQGGTHGWKKKVNNKSGSDLPTPPNSTSPQQSEENSPEHVPKDRTNMNGNARNAPPASRNGNASNSTKTGDYWHKNTGERKDDKAQPKAYYQRNDRYQARANPHAPPKLTAAQRKERGPLPRWEDIEAGEDNFDYMTLMEAQYSQYYGAPQQYEHQLDPHQASILIQQAQQHMASFAPFRPPMPMISPNLMSPPLDRDGGISSPLANGEPINTSIPFAPIYHPPAPPRPVTDDTLKEYVRKQIEYYFSEDNLQKDFFLRRKMSPEGFLPVALIASFPRVRALTEDVLLIGEALKDSTKVEVSSDSMQIRARENPTSWPLMPTVSGAADSMPGTSTQASQQFRQNGPSTQPATTQSKVSTEQQAQTQASSSKTNKPQHHQDDWEEVKTRKGKAKGRLTSGSQSTNESKRQTQSQISSQQGGSDQPELDFQFDNEISGGGGSTQTPKRAEKSKKALLSAIDSEEITDDVISKLIIMTPSRRTLDRTGDFTTRSQNQVEFNEEVEIGLRQYEEELWTVPLEKEAPTSKVSTISAEQFHRMRGDSETKKDSEEPPLIPPPTGTQPTPDSVWTKKAKERAAASVTVPKSPMQRRESQEQKMNRFYPVSKPSAPLDAKSPRKKKTRHSEKPPVEMPVAWVLGREDGLPAAPIGIAASSSQVPANHPSVSLLQEDRFVQNVYSTWRQSCLKQRKSLGYDCAEMNTLYRFWSFFLRDNFNRNMYEEFRKLALEDSEIGSRYGIEALFRFYSYGLEKKFRPEIYKKFMKDCTTDVQKGELYGLEKLFAFLQRSKIAKQLVVDDFLTSELNKYKSTDDFRNLPLSTKK</sequence>